<evidence type="ECO:0000256" key="2">
    <source>
        <dbReference type="ARBA" id="ARBA00022723"/>
    </source>
</evidence>
<dbReference type="GO" id="GO:0046872">
    <property type="term" value="F:metal ion binding"/>
    <property type="evidence" value="ECO:0007669"/>
    <property type="project" value="UniProtKB-KW"/>
</dbReference>
<dbReference type="EMBL" id="AAOF01000001">
    <property type="protein sequence ID" value="EAR23046.1"/>
    <property type="molecule type" value="Genomic_DNA"/>
</dbReference>
<comment type="subunit">
    <text evidence="9">Homodimer, forms a heterotetramer with a Cas2 homodimer.</text>
</comment>
<organism evidence="10 11">
    <name type="scientific">Nitrococcus mobilis Nb-231</name>
    <dbReference type="NCBI Taxonomy" id="314278"/>
    <lineage>
        <taxon>Bacteria</taxon>
        <taxon>Pseudomonadati</taxon>
        <taxon>Pseudomonadota</taxon>
        <taxon>Gammaproteobacteria</taxon>
        <taxon>Chromatiales</taxon>
        <taxon>Ectothiorhodospiraceae</taxon>
        <taxon>Nitrococcus</taxon>
    </lineage>
</organism>
<dbReference type="GO" id="GO:0051607">
    <property type="term" value="P:defense response to virus"/>
    <property type="evidence" value="ECO:0007669"/>
    <property type="project" value="UniProtKB-KW"/>
</dbReference>
<evidence type="ECO:0000256" key="1">
    <source>
        <dbReference type="ARBA" id="ARBA00022722"/>
    </source>
</evidence>
<keyword evidence="1" id="KW-0540">Nuclease</keyword>
<keyword evidence="6" id="KW-0051">Antiviral defense</keyword>
<protein>
    <recommendedName>
        <fullName evidence="12">CRISPR-associated endonuclease Cas1</fullName>
    </recommendedName>
</protein>
<dbReference type="STRING" id="314278.NB231_14538"/>
<dbReference type="GO" id="GO:0016787">
    <property type="term" value="F:hydrolase activity"/>
    <property type="evidence" value="ECO:0007669"/>
    <property type="project" value="UniProtKB-KW"/>
</dbReference>
<evidence type="ECO:0000256" key="9">
    <source>
        <dbReference type="ARBA" id="ARBA00038592"/>
    </source>
</evidence>
<keyword evidence="5" id="KW-0460">Magnesium</keyword>
<keyword evidence="4" id="KW-0378">Hydrolase</keyword>
<evidence type="ECO:0000313" key="11">
    <source>
        <dbReference type="Proteomes" id="UP000003374"/>
    </source>
</evidence>
<dbReference type="Gene3D" id="1.20.120.920">
    <property type="entry name" value="CRISPR-associated endonuclease Cas1, C-terminal domain"/>
    <property type="match status" value="1"/>
</dbReference>
<dbReference type="Proteomes" id="UP000003374">
    <property type="component" value="Unassembled WGS sequence"/>
</dbReference>
<dbReference type="HOGENOM" id="CLU_1957263_0_0_6"/>
<proteinExistence type="predicted"/>
<accession>A4BL58</accession>
<name>A4BL58_9GAMM</name>
<keyword evidence="2" id="KW-0479">Metal-binding</keyword>
<keyword evidence="8" id="KW-0464">Manganese</keyword>
<keyword evidence="11" id="KW-1185">Reference proteome</keyword>
<keyword evidence="7" id="KW-0238">DNA-binding</keyword>
<dbReference type="eggNOG" id="COG1518">
    <property type="taxonomic scope" value="Bacteria"/>
</dbReference>
<evidence type="ECO:0000256" key="3">
    <source>
        <dbReference type="ARBA" id="ARBA00022759"/>
    </source>
</evidence>
<reference evidence="10 11" key="1">
    <citation type="submission" date="2006-02" db="EMBL/GenBank/DDBJ databases">
        <authorList>
            <person name="Waterbury J."/>
            <person name="Ferriera S."/>
            <person name="Johnson J."/>
            <person name="Kravitz S."/>
            <person name="Halpern A."/>
            <person name="Remington K."/>
            <person name="Beeson K."/>
            <person name="Tran B."/>
            <person name="Rogers Y.-H."/>
            <person name="Friedman R."/>
            <person name="Venter J.C."/>
        </authorList>
    </citation>
    <scope>NUCLEOTIDE SEQUENCE [LARGE SCALE GENOMIC DNA]</scope>
    <source>
        <strain evidence="10 11">Nb-231</strain>
    </source>
</reference>
<keyword evidence="3" id="KW-0255">Endonuclease</keyword>
<sequence>MPRKLYLAAYDVREPRRLALRAIAQAGLDPMLGMLHDCSYNRDSLACDFTEVARPRVERLVWRLFADRQLRAESFSQEGGGVRMSKAARATFYAAYETQAILHRRWLRRLCAALVEHCISLQQEAGEI</sequence>
<evidence type="ECO:0000256" key="7">
    <source>
        <dbReference type="ARBA" id="ARBA00023125"/>
    </source>
</evidence>
<evidence type="ECO:0000256" key="6">
    <source>
        <dbReference type="ARBA" id="ARBA00023118"/>
    </source>
</evidence>
<dbReference type="InterPro" id="IPR002729">
    <property type="entry name" value="CRISPR-assoc_Cas1"/>
</dbReference>
<dbReference type="Pfam" id="PF01867">
    <property type="entry name" value="Cas_Cas1"/>
    <property type="match status" value="1"/>
</dbReference>
<evidence type="ECO:0008006" key="12">
    <source>
        <dbReference type="Google" id="ProtNLM"/>
    </source>
</evidence>
<evidence type="ECO:0000256" key="4">
    <source>
        <dbReference type="ARBA" id="ARBA00022801"/>
    </source>
</evidence>
<comment type="caution">
    <text evidence="10">The sequence shown here is derived from an EMBL/GenBank/DDBJ whole genome shotgun (WGS) entry which is preliminary data.</text>
</comment>
<dbReference type="InterPro" id="IPR050646">
    <property type="entry name" value="Cas1"/>
</dbReference>
<dbReference type="AlphaFoldDB" id="A4BL58"/>
<evidence type="ECO:0000256" key="5">
    <source>
        <dbReference type="ARBA" id="ARBA00022842"/>
    </source>
</evidence>
<dbReference type="PANTHER" id="PTHR34353:SF2">
    <property type="entry name" value="CRISPR-ASSOCIATED ENDONUCLEASE CAS1 1"/>
    <property type="match status" value="1"/>
</dbReference>
<evidence type="ECO:0000313" key="10">
    <source>
        <dbReference type="EMBL" id="EAR23046.1"/>
    </source>
</evidence>
<dbReference type="PANTHER" id="PTHR34353">
    <property type="entry name" value="CRISPR-ASSOCIATED ENDONUCLEASE CAS1 1"/>
    <property type="match status" value="1"/>
</dbReference>
<dbReference type="GO" id="GO:0003677">
    <property type="term" value="F:DNA binding"/>
    <property type="evidence" value="ECO:0007669"/>
    <property type="project" value="UniProtKB-KW"/>
</dbReference>
<dbReference type="InterPro" id="IPR042206">
    <property type="entry name" value="CRISPR-assoc_Cas1_C"/>
</dbReference>
<gene>
    <name evidence="10" type="ORF">NB231_14538</name>
</gene>
<dbReference type="GO" id="GO:0043571">
    <property type="term" value="P:maintenance of CRISPR repeat elements"/>
    <property type="evidence" value="ECO:0007669"/>
    <property type="project" value="InterPro"/>
</dbReference>
<dbReference type="RefSeq" id="WP_005003903.1">
    <property type="nucleotide sequence ID" value="NZ_CH672427.1"/>
</dbReference>
<dbReference type="GO" id="GO:0004519">
    <property type="term" value="F:endonuclease activity"/>
    <property type="evidence" value="ECO:0007669"/>
    <property type="project" value="UniProtKB-KW"/>
</dbReference>
<evidence type="ECO:0000256" key="8">
    <source>
        <dbReference type="ARBA" id="ARBA00023211"/>
    </source>
</evidence>